<dbReference type="Pfam" id="PF00440">
    <property type="entry name" value="TetR_N"/>
    <property type="match status" value="1"/>
</dbReference>
<dbReference type="HOGENOM" id="CLU_118980_0_0_11"/>
<dbReference type="PANTHER" id="PTHR30055:SF226">
    <property type="entry name" value="HTH-TYPE TRANSCRIPTIONAL REGULATOR PKSA"/>
    <property type="match status" value="1"/>
</dbReference>
<evidence type="ECO:0000256" key="3">
    <source>
        <dbReference type="ARBA" id="ARBA00023163"/>
    </source>
</evidence>
<protein>
    <submittedName>
        <fullName evidence="5">Transcriptional regulator, TetR family</fullName>
    </submittedName>
</protein>
<dbReference type="AlphaFoldDB" id="A0A0C5XKW9"/>
<dbReference type="InterPro" id="IPR009057">
    <property type="entry name" value="Homeodomain-like_sf"/>
</dbReference>
<dbReference type="InterPro" id="IPR050109">
    <property type="entry name" value="HTH-type_TetR-like_transc_reg"/>
</dbReference>
<organism evidence="5 6">
    <name type="scientific">Nocardioides simplex</name>
    <name type="common">Arthrobacter simplex</name>
    <dbReference type="NCBI Taxonomy" id="2045"/>
    <lineage>
        <taxon>Bacteria</taxon>
        <taxon>Bacillati</taxon>
        <taxon>Actinomycetota</taxon>
        <taxon>Actinomycetes</taxon>
        <taxon>Propionibacteriales</taxon>
        <taxon>Nocardioidaceae</taxon>
        <taxon>Pimelobacter</taxon>
    </lineage>
</organism>
<dbReference type="InterPro" id="IPR001647">
    <property type="entry name" value="HTH_TetR"/>
</dbReference>
<dbReference type="OrthoDB" id="4899232at2"/>
<evidence type="ECO:0000256" key="1">
    <source>
        <dbReference type="ARBA" id="ARBA00023015"/>
    </source>
</evidence>
<dbReference type="FunFam" id="1.10.10.60:FF:000141">
    <property type="entry name" value="TetR family transcriptional regulator"/>
    <property type="match status" value="1"/>
</dbReference>
<gene>
    <name evidence="5" type="ORF">KR76_05105</name>
</gene>
<keyword evidence="1" id="KW-0805">Transcription regulation</keyword>
<dbReference type="PANTHER" id="PTHR30055">
    <property type="entry name" value="HTH-TYPE TRANSCRIPTIONAL REGULATOR RUTR"/>
    <property type="match status" value="1"/>
</dbReference>
<dbReference type="EMBL" id="CP009896">
    <property type="protein sequence ID" value="AJR18142.1"/>
    <property type="molecule type" value="Genomic_DNA"/>
</dbReference>
<sequence>MPRNRRPQNREEKRDEIVAAATELFTGTGYDETPMTAIAAAAGVATNTIYWYFKDKDALLVAVLDRVLAEALADAGTRTDEPWSDQLLWAVERLERYSRLVTVVHARTAISPVIDAWHADFHRLAEDMLAGGFRSAGVPEESLRASIQIGVFVIEGLLLHPGSAESRREVIDLLAHPGGDRRHPPGDRTRTRSGG</sequence>
<evidence type="ECO:0000256" key="4">
    <source>
        <dbReference type="SAM" id="MobiDB-lite"/>
    </source>
</evidence>
<dbReference type="GO" id="GO:0000976">
    <property type="term" value="F:transcription cis-regulatory region binding"/>
    <property type="evidence" value="ECO:0007669"/>
    <property type="project" value="TreeGrafter"/>
</dbReference>
<dbReference type="Proteomes" id="UP000030300">
    <property type="component" value="Chromosome"/>
</dbReference>
<dbReference type="PRINTS" id="PR00455">
    <property type="entry name" value="HTHTETR"/>
</dbReference>
<dbReference type="KEGG" id="psim:KR76_05105"/>
<evidence type="ECO:0000256" key="2">
    <source>
        <dbReference type="ARBA" id="ARBA00023125"/>
    </source>
</evidence>
<name>A0A0C5XKW9_NOCSI</name>
<dbReference type="PROSITE" id="PS50977">
    <property type="entry name" value="HTH_TETR_2"/>
    <property type="match status" value="1"/>
</dbReference>
<evidence type="ECO:0000313" key="5">
    <source>
        <dbReference type="EMBL" id="AJR18142.1"/>
    </source>
</evidence>
<keyword evidence="2" id="KW-0238">DNA-binding</keyword>
<dbReference type="STRING" id="2045.KR76_05105"/>
<dbReference type="SUPFAM" id="SSF46689">
    <property type="entry name" value="Homeodomain-like"/>
    <property type="match status" value="1"/>
</dbReference>
<proteinExistence type="predicted"/>
<feature type="compositionally biased region" description="Basic and acidic residues" evidence="4">
    <location>
        <begin position="178"/>
        <end position="195"/>
    </location>
</feature>
<dbReference type="Gene3D" id="1.10.357.10">
    <property type="entry name" value="Tetracycline Repressor, domain 2"/>
    <property type="match status" value="1"/>
</dbReference>
<dbReference type="GO" id="GO:0003700">
    <property type="term" value="F:DNA-binding transcription factor activity"/>
    <property type="evidence" value="ECO:0007669"/>
    <property type="project" value="TreeGrafter"/>
</dbReference>
<keyword evidence="6" id="KW-1185">Reference proteome</keyword>
<keyword evidence="3" id="KW-0804">Transcription</keyword>
<accession>A0A0C5XKW9</accession>
<dbReference type="GO" id="GO:0045892">
    <property type="term" value="P:negative regulation of DNA-templated transcription"/>
    <property type="evidence" value="ECO:0007669"/>
    <property type="project" value="UniProtKB-ARBA"/>
</dbReference>
<feature type="region of interest" description="Disordered" evidence="4">
    <location>
        <begin position="176"/>
        <end position="195"/>
    </location>
</feature>
<evidence type="ECO:0000313" key="6">
    <source>
        <dbReference type="Proteomes" id="UP000030300"/>
    </source>
</evidence>
<dbReference type="GeneID" id="96608329"/>
<dbReference type="RefSeq" id="WP_052138261.1">
    <property type="nucleotide sequence ID" value="NZ_BJMC01000003.1"/>
</dbReference>
<reference evidence="5 6" key="1">
    <citation type="journal article" date="2015" name="Genome Announc.">
        <title>Complete Genome Sequence of Steroid-Transforming Nocardioides simplex VKM Ac-2033D.</title>
        <authorList>
            <person name="Shtratnikova V.Y."/>
            <person name="Schelkunov M.I."/>
            <person name="Pekov Y.A."/>
            <person name="Fokina V.V."/>
            <person name="Logacheva M.D."/>
            <person name="Sokolov S.L."/>
            <person name="Bragin E.Y."/>
            <person name="Ashapkin V.V."/>
            <person name="Donova M.V."/>
        </authorList>
    </citation>
    <scope>NUCLEOTIDE SEQUENCE [LARGE SCALE GENOMIC DNA]</scope>
    <source>
        <strain evidence="5 6">VKM Ac-2033D</strain>
    </source>
</reference>